<evidence type="ECO:0000313" key="3">
    <source>
        <dbReference type="Proteomes" id="UP000322499"/>
    </source>
</evidence>
<keyword evidence="3" id="KW-1185">Reference proteome</keyword>
<gene>
    <name evidence="2" type="ORF">BD833_111138</name>
</gene>
<dbReference type="AlphaFoldDB" id="A0A5S5CSA9"/>
<comment type="caution">
    <text evidence="2">The sequence shown here is derived from an EMBL/GenBank/DDBJ whole genome shotgun (WGS) entry which is preliminary data.</text>
</comment>
<organism evidence="2 3">
    <name type="scientific">Blastococcus xanthinilyticus</name>
    <dbReference type="NCBI Taxonomy" id="1564164"/>
    <lineage>
        <taxon>Bacteria</taxon>
        <taxon>Bacillati</taxon>
        <taxon>Actinomycetota</taxon>
        <taxon>Actinomycetes</taxon>
        <taxon>Geodermatophilales</taxon>
        <taxon>Geodermatophilaceae</taxon>
        <taxon>Blastococcus</taxon>
    </lineage>
</organism>
<proteinExistence type="predicted"/>
<evidence type="ECO:0008006" key="4">
    <source>
        <dbReference type="Google" id="ProtNLM"/>
    </source>
</evidence>
<dbReference type="Proteomes" id="UP000322499">
    <property type="component" value="Unassembled WGS sequence"/>
</dbReference>
<evidence type="ECO:0000256" key="1">
    <source>
        <dbReference type="SAM" id="MobiDB-lite"/>
    </source>
</evidence>
<reference evidence="2 3" key="1">
    <citation type="submission" date="2019-07" db="EMBL/GenBank/DDBJ databases">
        <title>Genomic Encyclopedia of Archaeal and Bacterial Type Strains, Phase II (KMG-II): from individual species to whole genera.</title>
        <authorList>
            <person name="Goeker M."/>
        </authorList>
    </citation>
    <scope>NUCLEOTIDE SEQUENCE [LARGE SCALE GENOMIC DNA]</scope>
    <source>
        <strain evidence="2 3">DSM 46842</strain>
    </source>
</reference>
<dbReference type="RefSeq" id="WP_243737740.1">
    <property type="nucleotide sequence ID" value="NZ_VNHW01000011.1"/>
</dbReference>
<evidence type="ECO:0000313" key="2">
    <source>
        <dbReference type="EMBL" id="TYP85994.1"/>
    </source>
</evidence>
<accession>A0A5S5CSA9</accession>
<name>A0A5S5CSA9_9ACTN</name>
<dbReference type="EMBL" id="VNHW01000011">
    <property type="protein sequence ID" value="TYP85994.1"/>
    <property type="molecule type" value="Genomic_DNA"/>
</dbReference>
<feature type="region of interest" description="Disordered" evidence="1">
    <location>
        <begin position="70"/>
        <end position="92"/>
    </location>
</feature>
<sequence length="229" mass="24227">MIPGRPVLRDLRPAPPRPARVLLGAALVAAAVVTGCGRSVDGVPTAAPPSGRPSTPAELERLVVEEVPSGLPRVPDDELDPPAGEKRLEDVAGYAPDPARELEVLESYGYRFGWERFWGRETGPMTGVFVDQFEQRAGAGAYAEALARNDAELYAGVLSDDPPELPANCRLLTVEAPVPEAGLVDPAAFAWCWHGVFSVSVTAMAGTTDDALQEVGAVLERQLALLPPA</sequence>
<protein>
    <recommendedName>
        <fullName evidence="4">PknH-like protein</fullName>
    </recommendedName>
</protein>